<dbReference type="STRING" id="1449983.GCA_000647835_03214"/>
<dbReference type="EMBL" id="CP025688">
    <property type="protein sequence ID" value="QAA21943.1"/>
    <property type="molecule type" value="Genomic_DNA"/>
</dbReference>
<keyword evidence="3" id="KW-1185">Reference proteome</keyword>
<dbReference type="Pfam" id="PF20074">
    <property type="entry name" value="DUF6470"/>
    <property type="match status" value="1"/>
</dbReference>
<reference evidence="2 3" key="1">
    <citation type="submission" date="2018-01" db="EMBL/GenBank/DDBJ databases">
        <title>Complete genome sequencing of Sporolactobacillus terrae DLG3.</title>
        <authorList>
            <person name="Nam Y.-D."/>
            <person name="Kang J."/>
            <person name="Chung W.-H."/>
        </authorList>
    </citation>
    <scope>NUCLEOTIDE SEQUENCE [LARGE SCALE GENOMIC DNA]</scope>
    <source>
        <strain evidence="2 3">DLG3</strain>
    </source>
</reference>
<dbReference type="EMBL" id="AP021853">
    <property type="protein sequence ID" value="BBN98219.1"/>
    <property type="molecule type" value="Genomic_DNA"/>
</dbReference>
<dbReference type="Proteomes" id="UP000285882">
    <property type="component" value="Chromosome"/>
</dbReference>
<dbReference type="RefSeq" id="WP_028977749.1">
    <property type="nucleotide sequence ID" value="NZ_AP021853.1"/>
</dbReference>
<evidence type="ECO:0000313" key="3">
    <source>
        <dbReference type="Proteomes" id="UP000285882"/>
    </source>
</evidence>
<proteinExistence type="predicted"/>
<accession>A0A410D767</accession>
<dbReference type="AlphaFoldDB" id="A0A410D767"/>
<reference evidence="1 4" key="2">
    <citation type="submission" date="2019-09" db="EMBL/GenBank/DDBJ databases">
        <title>Complete genome sequence of Sporolactobacillus terrae 70-3.</title>
        <authorList>
            <person name="Tanaka N."/>
            <person name="Shiwa Y."/>
            <person name="Fujita N."/>
            <person name="Tanasupawat S."/>
        </authorList>
    </citation>
    <scope>NUCLEOTIDE SEQUENCE [LARGE SCALE GENOMIC DNA]</scope>
    <source>
        <strain evidence="1 4">70-3</strain>
    </source>
</reference>
<sequence length="197" mass="21492">MTKILPHLEMHQQFGKIAIHSERANLALHQSPAEQSIQQPKATMSLERTPAKVSIDQSNGWHNLDLKSARVRIAEAADAGLQAIRDGIVRRAQEGDELLHIERSKGKNLIAKQAADRAHTAVIGTHYQTGNTPASEAVHYEVSPARLQVDWQTHAPILSAVPHAPEASFQPGQAVTSMAQYPSLEIQAVGIFVDEKG</sequence>
<organism evidence="1 4">
    <name type="scientific">Sporolactobacillus terrae</name>
    <dbReference type="NCBI Taxonomy" id="269673"/>
    <lineage>
        <taxon>Bacteria</taxon>
        <taxon>Bacillati</taxon>
        <taxon>Bacillota</taxon>
        <taxon>Bacilli</taxon>
        <taxon>Bacillales</taxon>
        <taxon>Sporolactobacillaceae</taxon>
        <taxon>Sporolactobacillus</taxon>
    </lineage>
</organism>
<gene>
    <name evidence="1" type="primary">yviE</name>
    <name evidence="2" type="ORF">C0674_04540</name>
    <name evidence="1" type="ORF">St703_09240</name>
</gene>
<protein>
    <submittedName>
        <fullName evidence="1">Uncharacterized protein</fullName>
    </submittedName>
</protein>
<evidence type="ECO:0000313" key="4">
    <source>
        <dbReference type="Proteomes" id="UP000326951"/>
    </source>
</evidence>
<evidence type="ECO:0000313" key="1">
    <source>
        <dbReference type="EMBL" id="BBN98219.1"/>
    </source>
</evidence>
<dbReference type="Proteomes" id="UP000326951">
    <property type="component" value="Chromosome"/>
</dbReference>
<name>A0A410D767_9BACL</name>
<dbReference type="InterPro" id="IPR045527">
    <property type="entry name" value="DUF6470"/>
</dbReference>
<evidence type="ECO:0000313" key="2">
    <source>
        <dbReference type="EMBL" id="QAA21943.1"/>
    </source>
</evidence>